<dbReference type="Gene3D" id="3.40.640.10">
    <property type="entry name" value="Type I PLP-dependent aspartate aminotransferase-like (Major domain)"/>
    <property type="match status" value="1"/>
</dbReference>
<dbReference type="InterPro" id="IPR005814">
    <property type="entry name" value="Aminotrans_3"/>
</dbReference>
<evidence type="ECO:0000259" key="14">
    <source>
        <dbReference type="Pfam" id="PF00764"/>
    </source>
</evidence>
<evidence type="ECO:0000256" key="1">
    <source>
        <dbReference type="ARBA" id="ARBA00001933"/>
    </source>
</evidence>
<dbReference type="InterPro" id="IPR050103">
    <property type="entry name" value="Class-III_PLP-dep_AT"/>
</dbReference>
<dbReference type="Gene3D" id="3.90.1150.10">
    <property type="entry name" value="Aspartate Aminotransferase, domain 1"/>
    <property type="match status" value="1"/>
</dbReference>
<dbReference type="PANTHER" id="PTHR11986">
    <property type="entry name" value="AMINOTRANSFERASE CLASS III"/>
    <property type="match status" value="1"/>
</dbReference>
<dbReference type="EC" id="2.6.1.11" evidence="5"/>
<keyword evidence="12 13" id="KW-0663">Pyridoxal phosphate</keyword>
<evidence type="ECO:0000256" key="5">
    <source>
        <dbReference type="ARBA" id="ARBA00012919"/>
    </source>
</evidence>
<evidence type="ECO:0000256" key="11">
    <source>
        <dbReference type="ARBA" id="ARBA00022840"/>
    </source>
</evidence>
<dbReference type="SUPFAM" id="SSF53383">
    <property type="entry name" value="PLP-dependent transferases"/>
    <property type="match status" value="1"/>
</dbReference>
<comment type="cofactor">
    <cofactor evidence="1">
        <name>pyridoxal 5'-phosphate</name>
        <dbReference type="ChEBI" id="CHEBI:597326"/>
    </cofactor>
</comment>
<keyword evidence="6 15" id="KW-0032">Aminotransferase</keyword>
<comment type="caution">
    <text evidence="15">The sequence shown here is derived from an EMBL/GenBank/DDBJ whole genome shotgun (WGS) entry which is preliminary data.</text>
</comment>
<keyword evidence="9" id="KW-0808">Transferase</keyword>
<proteinExistence type="inferred from homology"/>
<dbReference type="GO" id="GO:0042802">
    <property type="term" value="F:identical protein binding"/>
    <property type="evidence" value="ECO:0007669"/>
    <property type="project" value="TreeGrafter"/>
</dbReference>
<dbReference type="EMBL" id="CASHTH010002526">
    <property type="protein sequence ID" value="CAI8031242.1"/>
    <property type="molecule type" value="Genomic_DNA"/>
</dbReference>
<evidence type="ECO:0000256" key="9">
    <source>
        <dbReference type="ARBA" id="ARBA00022679"/>
    </source>
</evidence>
<evidence type="ECO:0000256" key="12">
    <source>
        <dbReference type="ARBA" id="ARBA00022898"/>
    </source>
</evidence>
<accession>A0AA35WYG5</accession>
<dbReference type="SUPFAM" id="SSF52402">
    <property type="entry name" value="Adenine nucleotide alpha hydrolases-like"/>
    <property type="match status" value="1"/>
</dbReference>
<dbReference type="GO" id="GO:0004055">
    <property type="term" value="F:argininosuccinate synthase activity"/>
    <property type="evidence" value="ECO:0007669"/>
    <property type="project" value="InterPro"/>
</dbReference>
<evidence type="ECO:0000256" key="6">
    <source>
        <dbReference type="ARBA" id="ARBA00022576"/>
    </source>
</evidence>
<dbReference type="InterPro" id="IPR015421">
    <property type="entry name" value="PyrdxlP-dep_Trfase_major"/>
</dbReference>
<evidence type="ECO:0000256" key="13">
    <source>
        <dbReference type="RuleBase" id="RU003560"/>
    </source>
</evidence>
<dbReference type="InterPro" id="IPR014729">
    <property type="entry name" value="Rossmann-like_a/b/a_fold"/>
</dbReference>
<gene>
    <name evidence="15" type="ORF">GBAR_LOCUS17739</name>
</gene>
<dbReference type="GO" id="GO:0006526">
    <property type="term" value="P:L-arginine biosynthetic process"/>
    <property type="evidence" value="ECO:0007669"/>
    <property type="project" value="InterPro"/>
</dbReference>
<dbReference type="InterPro" id="IPR048267">
    <property type="entry name" value="Arginosuc_syn_N"/>
</dbReference>
<dbReference type="InterPro" id="IPR015424">
    <property type="entry name" value="PyrdxlP-dep_Trfase"/>
</dbReference>
<evidence type="ECO:0000313" key="15">
    <source>
        <dbReference type="EMBL" id="CAI8031242.1"/>
    </source>
</evidence>
<keyword evidence="10" id="KW-0547">Nucleotide-binding</keyword>
<dbReference type="PROSITE" id="PS00565">
    <property type="entry name" value="ARGININOSUCCIN_SYN_2"/>
    <property type="match status" value="1"/>
</dbReference>
<dbReference type="InterPro" id="IPR049704">
    <property type="entry name" value="Aminotrans_3_PPA_site"/>
</dbReference>
<dbReference type="GO" id="GO:0003992">
    <property type="term" value="F:N2-acetyl-L-ornithine:2-oxoglutarate 5-aminotransferase activity"/>
    <property type="evidence" value="ECO:0007669"/>
    <property type="project" value="UniProtKB-EC"/>
</dbReference>
<name>A0AA35WYG5_GEOBA</name>
<reference evidence="15" key="1">
    <citation type="submission" date="2023-03" db="EMBL/GenBank/DDBJ databases">
        <authorList>
            <person name="Steffen K."/>
            <person name="Cardenas P."/>
        </authorList>
    </citation>
    <scope>NUCLEOTIDE SEQUENCE</scope>
</reference>
<comment type="pathway">
    <text evidence="3">Amino-acid biosynthesis; L-arginine biosynthesis; N(2)-acetyl-L-ornithine from L-glutamate: step 4/4.</text>
</comment>
<evidence type="ECO:0000256" key="3">
    <source>
        <dbReference type="ARBA" id="ARBA00005024"/>
    </source>
</evidence>
<dbReference type="GO" id="GO:0005739">
    <property type="term" value="C:mitochondrion"/>
    <property type="evidence" value="ECO:0007669"/>
    <property type="project" value="UniProtKB-SubCell"/>
</dbReference>
<protein>
    <recommendedName>
        <fullName evidence="5">acetylornithine transaminase</fullName>
        <ecNumber evidence="5">2.6.1.11</ecNumber>
    </recommendedName>
</protein>
<dbReference type="PROSITE" id="PS00600">
    <property type="entry name" value="AA_TRANSFER_CLASS_3"/>
    <property type="match status" value="1"/>
</dbReference>
<dbReference type="AlphaFoldDB" id="A0AA35WYG5"/>
<evidence type="ECO:0000313" key="16">
    <source>
        <dbReference type="Proteomes" id="UP001174909"/>
    </source>
</evidence>
<dbReference type="Gene3D" id="3.40.50.620">
    <property type="entry name" value="HUPs"/>
    <property type="match status" value="1"/>
</dbReference>
<dbReference type="Pfam" id="PF00764">
    <property type="entry name" value="Arginosuc_synth"/>
    <property type="match status" value="1"/>
</dbReference>
<dbReference type="PANTHER" id="PTHR11986:SF79">
    <property type="entry name" value="ACETYLORNITHINE AMINOTRANSFERASE, MITOCHONDRIAL"/>
    <property type="match status" value="1"/>
</dbReference>
<keyword evidence="8" id="KW-0028">Amino-acid biosynthesis</keyword>
<feature type="domain" description="Arginosuccinate synthase-like N-terminal" evidence="14">
    <location>
        <begin position="331"/>
        <end position="441"/>
    </location>
</feature>
<keyword evidence="7" id="KW-0436">Ligase</keyword>
<keyword evidence="11" id="KW-0067">ATP-binding</keyword>
<evidence type="ECO:0000256" key="7">
    <source>
        <dbReference type="ARBA" id="ARBA00022598"/>
    </source>
</evidence>
<comment type="subcellular location">
    <subcellularLocation>
        <location evidence="2">Mitochondrion</location>
    </subcellularLocation>
</comment>
<dbReference type="InterPro" id="IPR004636">
    <property type="entry name" value="AcOrn/SuccOrn_fam"/>
</dbReference>
<dbReference type="Pfam" id="PF00202">
    <property type="entry name" value="Aminotran_3"/>
    <property type="match status" value="1"/>
</dbReference>
<evidence type="ECO:0000256" key="8">
    <source>
        <dbReference type="ARBA" id="ARBA00022605"/>
    </source>
</evidence>
<dbReference type="Proteomes" id="UP001174909">
    <property type="component" value="Unassembled WGS sequence"/>
</dbReference>
<dbReference type="InterPro" id="IPR015422">
    <property type="entry name" value="PyrdxlP-dep_Trfase_small"/>
</dbReference>
<dbReference type="NCBIfam" id="NF002325">
    <property type="entry name" value="PRK01278.1"/>
    <property type="match status" value="1"/>
</dbReference>
<dbReference type="FunFam" id="3.40.640.10:FF:000004">
    <property type="entry name" value="Acetylornithine aminotransferase"/>
    <property type="match status" value="1"/>
</dbReference>
<comment type="similarity">
    <text evidence="4 13">Belongs to the class-III pyridoxal-phosphate-dependent aminotransferase family.</text>
</comment>
<dbReference type="InterPro" id="IPR018223">
    <property type="entry name" value="Arginosuc_synth_CS"/>
</dbReference>
<evidence type="ECO:0000256" key="2">
    <source>
        <dbReference type="ARBA" id="ARBA00004173"/>
    </source>
</evidence>
<keyword evidence="16" id="KW-1185">Reference proteome</keyword>
<dbReference type="GO" id="GO:0005524">
    <property type="term" value="F:ATP binding"/>
    <property type="evidence" value="ECO:0007669"/>
    <property type="project" value="UniProtKB-KW"/>
</dbReference>
<evidence type="ECO:0000256" key="4">
    <source>
        <dbReference type="ARBA" id="ARBA00008954"/>
    </source>
</evidence>
<dbReference type="CDD" id="cd00610">
    <property type="entry name" value="OAT_like"/>
    <property type="match status" value="1"/>
</dbReference>
<sequence length="453" mass="49578">MTSAAEWKEKESQYYIHTFNRQPMVIERGEGVRVWDTEGKEYLDFTAGLAVNNLGHCHPAVTEAIQQQAATLMQTSNLFYTIPQLELAEALVENSCMDKVFFSNSGVEANEGAVKLARKYGRLHRNGAQDIITVLNSFHGRTLGMIAATGQPAYQQAWLPLAEGYTNVPYEDLDAIREATTDQTCAIMVEVLQGEGGVNVPTEGYLKGLREWCDENNILLIFDEVQTGMGRLGSLWGYERFDVEPDVMTSAKGLGNGVPIGAFMCKDSCDVLEPGDHGSTFGGNVLTTAAGNATVRYMVENDIPGHARKMGEYLESKLEEMRAARPDVVKGPDEESLDAVKERMLGSGAESAQIVQGQDALAEAGLKVVQSQARYEGGYWNTTGIARPITVSAMLPEIEAQDIGVLFHGATGRGNDQVRFQLAANTLQPSLHVYAPWRDPEFVQQFPRQAADA</sequence>
<evidence type="ECO:0000256" key="10">
    <source>
        <dbReference type="ARBA" id="ARBA00022741"/>
    </source>
</evidence>
<dbReference type="GO" id="GO:0030170">
    <property type="term" value="F:pyridoxal phosphate binding"/>
    <property type="evidence" value="ECO:0007669"/>
    <property type="project" value="InterPro"/>
</dbReference>
<dbReference type="NCBIfam" id="TIGR00707">
    <property type="entry name" value="argD"/>
    <property type="match status" value="1"/>
</dbReference>
<organism evidence="15 16">
    <name type="scientific">Geodia barretti</name>
    <name type="common">Barrett's horny sponge</name>
    <dbReference type="NCBI Taxonomy" id="519541"/>
    <lineage>
        <taxon>Eukaryota</taxon>
        <taxon>Metazoa</taxon>
        <taxon>Porifera</taxon>
        <taxon>Demospongiae</taxon>
        <taxon>Heteroscleromorpha</taxon>
        <taxon>Tetractinellida</taxon>
        <taxon>Astrophorina</taxon>
        <taxon>Geodiidae</taxon>
        <taxon>Geodia</taxon>
    </lineage>
</organism>